<keyword evidence="1" id="KW-0328">Glycosyltransferase</keyword>
<gene>
    <name evidence="4" type="ORF">BZK42_15785</name>
</gene>
<dbReference type="EMBL" id="NAEW01000007">
    <property type="protein sequence ID" value="OQM40852.1"/>
    <property type="molecule type" value="Genomic_DNA"/>
</dbReference>
<evidence type="ECO:0000256" key="1">
    <source>
        <dbReference type="ARBA" id="ARBA00022676"/>
    </source>
</evidence>
<dbReference type="PANTHER" id="PTHR22916">
    <property type="entry name" value="GLYCOSYLTRANSFERASE"/>
    <property type="match status" value="1"/>
</dbReference>
<dbReference type="InterPro" id="IPR001173">
    <property type="entry name" value="Glyco_trans_2-like"/>
</dbReference>
<organism evidence="4 5">
    <name type="scientific">Citrobacter braakii</name>
    <dbReference type="NCBI Taxonomy" id="57706"/>
    <lineage>
        <taxon>Bacteria</taxon>
        <taxon>Pseudomonadati</taxon>
        <taxon>Pseudomonadota</taxon>
        <taxon>Gammaproteobacteria</taxon>
        <taxon>Enterobacterales</taxon>
        <taxon>Enterobacteriaceae</taxon>
        <taxon>Citrobacter</taxon>
        <taxon>Citrobacter freundii complex</taxon>
    </lineage>
</organism>
<dbReference type="Pfam" id="PF00535">
    <property type="entry name" value="Glycos_transf_2"/>
    <property type="match status" value="1"/>
</dbReference>
<name>A0A1V8NWP0_CITBR</name>
<dbReference type="Gene3D" id="3.90.550.10">
    <property type="entry name" value="Spore Coat Polysaccharide Biosynthesis Protein SpsA, Chain A"/>
    <property type="match status" value="1"/>
</dbReference>
<feature type="domain" description="Glycosyltransferase 2-like" evidence="3">
    <location>
        <begin position="3"/>
        <end position="131"/>
    </location>
</feature>
<comment type="caution">
    <text evidence="4">The sequence shown here is derived from an EMBL/GenBank/DDBJ whole genome shotgun (WGS) entry which is preliminary data.</text>
</comment>
<dbReference type="InterPro" id="IPR029044">
    <property type="entry name" value="Nucleotide-diphossugar_trans"/>
</dbReference>
<keyword evidence="2" id="KW-0808">Transferase</keyword>
<evidence type="ECO:0000313" key="4">
    <source>
        <dbReference type="EMBL" id="OQM40852.1"/>
    </source>
</evidence>
<dbReference type="AlphaFoldDB" id="A0A1V8NWP0"/>
<dbReference type="Proteomes" id="UP000192573">
    <property type="component" value="Unassembled WGS sequence"/>
</dbReference>
<evidence type="ECO:0000313" key="5">
    <source>
        <dbReference type="Proteomes" id="UP000192573"/>
    </source>
</evidence>
<evidence type="ECO:0000256" key="2">
    <source>
        <dbReference type="ARBA" id="ARBA00022679"/>
    </source>
</evidence>
<evidence type="ECO:0000259" key="3">
    <source>
        <dbReference type="Pfam" id="PF00535"/>
    </source>
</evidence>
<dbReference type="CDD" id="cd00761">
    <property type="entry name" value="Glyco_tranf_GTA_type"/>
    <property type="match status" value="1"/>
</dbReference>
<accession>A0A1V8NWP0</accession>
<reference evidence="4 5" key="1">
    <citation type="submission" date="2017-03" db="EMBL/GenBank/DDBJ databases">
        <authorList>
            <person name="Afonso C.L."/>
            <person name="Miller P.J."/>
            <person name="Scott M.A."/>
            <person name="Spackman E."/>
            <person name="Goraichik I."/>
            <person name="Dimitrov K.M."/>
            <person name="Suarez D.L."/>
            <person name="Swayne D.E."/>
        </authorList>
    </citation>
    <scope>NUCLEOTIDE SEQUENCE [LARGE SCALE GENOMIC DNA]</scope>
    <source>
        <strain evidence="4 5">ATCC 51113</strain>
    </source>
</reference>
<dbReference type="GO" id="GO:0016758">
    <property type="term" value="F:hexosyltransferase activity"/>
    <property type="evidence" value="ECO:0007669"/>
    <property type="project" value="UniProtKB-ARBA"/>
</dbReference>
<protein>
    <recommendedName>
        <fullName evidence="3">Glycosyltransferase 2-like domain-containing protein</fullName>
    </recommendedName>
</protein>
<dbReference type="PANTHER" id="PTHR22916:SF51">
    <property type="entry name" value="GLYCOSYLTRANSFERASE EPSH-RELATED"/>
    <property type="match status" value="1"/>
</dbReference>
<proteinExistence type="predicted"/>
<sequence length="363" mass="40489">MVSIVVPVYNTAAWVEMTLASLSSSLLTNAELIVIDDGSTDDSFKCLPDLLAKFPGQVLLLKQPNQGLSATRNKGVCLARGDWIAFCDSDDWLNALTLMVAIDRGERNHADAVFWRSMVYDDINQTLSPFYDEKSYSQSRKYCDDGVTTFIAAPELLGLEPNINTGVYRRNFWLHNVGFFRDGKVFEDLVPHYRVLFSEGKIMLMDIVGYYYRVGRPGKITEERSHRRRDMVDAVAGVIDAVPATLSSNHCRILMGQLLRMLHWSGVASLPEDRKPYYVASCSLFEHARPRQVLATAFKAGLPAGQAIIALALLVGSSHGLSRLAAGYRWSSLPFLVPGLLFRPMLWLGIFRLMGKMIKGGSQ</sequence>
<dbReference type="SUPFAM" id="SSF53448">
    <property type="entry name" value="Nucleotide-diphospho-sugar transferases"/>
    <property type="match status" value="1"/>
</dbReference>